<sequence length="179" mass="19214">MSGMHHMLVHFPLGFWALATLMIATAALFPGRLAEIARAGLLPVLILGLLGAVAAIVSGFLVWPWQANLHSPLTRNHILMAFWALGLWGVITLLIWRGGAEAFSGARRWALLFLALLGGLLFAITGTLGGHLAGAPTAFSALIRLLGWEIYTTFYAPLWALGLMLLLAVALVGLARRRA</sequence>
<keyword evidence="1" id="KW-0812">Transmembrane</keyword>
<gene>
    <name evidence="2" type="ORF">ACFQH5_00400</name>
</gene>
<reference evidence="3" key="1">
    <citation type="journal article" date="2019" name="Int. J. Syst. Evol. Microbiol.">
        <title>The Global Catalogue of Microorganisms (GCM) 10K type strain sequencing project: providing services to taxonomists for standard genome sequencing and annotation.</title>
        <authorList>
            <consortium name="The Broad Institute Genomics Platform"/>
            <consortium name="The Broad Institute Genome Sequencing Center for Infectious Disease"/>
            <person name="Wu L."/>
            <person name="Ma J."/>
        </authorList>
    </citation>
    <scope>NUCLEOTIDE SEQUENCE [LARGE SCALE GENOMIC DNA]</scope>
    <source>
        <strain evidence="3">CGMCC 1.13666</strain>
    </source>
</reference>
<evidence type="ECO:0008006" key="4">
    <source>
        <dbReference type="Google" id="ProtNLM"/>
    </source>
</evidence>
<feature type="transmembrane region" description="Helical" evidence="1">
    <location>
        <begin position="41"/>
        <end position="65"/>
    </location>
</feature>
<feature type="transmembrane region" description="Helical" evidence="1">
    <location>
        <begin position="6"/>
        <end position="29"/>
    </location>
</feature>
<dbReference type="EMBL" id="JBHSZP010000001">
    <property type="protein sequence ID" value="MFC7088008.1"/>
    <property type="molecule type" value="Genomic_DNA"/>
</dbReference>
<keyword evidence="3" id="KW-1185">Reference proteome</keyword>
<feature type="transmembrane region" description="Helical" evidence="1">
    <location>
        <begin position="109"/>
        <end position="134"/>
    </location>
</feature>
<evidence type="ECO:0000256" key="1">
    <source>
        <dbReference type="SAM" id="Phobius"/>
    </source>
</evidence>
<keyword evidence="1" id="KW-1133">Transmembrane helix</keyword>
<feature type="transmembrane region" description="Helical" evidence="1">
    <location>
        <begin position="77"/>
        <end position="97"/>
    </location>
</feature>
<evidence type="ECO:0000313" key="2">
    <source>
        <dbReference type="EMBL" id="MFC7088008.1"/>
    </source>
</evidence>
<name>A0ABW2ETK6_9GAMM</name>
<keyword evidence="1" id="KW-0472">Membrane</keyword>
<accession>A0ABW2ETK6</accession>
<dbReference type="Proteomes" id="UP001596411">
    <property type="component" value="Unassembled WGS sequence"/>
</dbReference>
<protein>
    <recommendedName>
        <fullName evidence="4">Heme ABC transporter permease</fullName>
    </recommendedName>
</protein>
<evidence type="ECO:0000313" key="3">
    <source>
        <dbReference type="Proteomes" id="UP001596411"/>
    </source>
</evidence>
<organism evidence="2 3">
    <name type="scientific">Halomonas salifodinae</name>
    <dbReference type="NCBI Taxonomy" id="438745"/>
    <lineage>
        <taxon>Bacteria</taxon>
        <taxon>Pseudomonadati</taxon>
        <taxon>Pseudomonadota</taxon>
        <taxon>Gammaproteobacteria</taxon>
        <taxon>Oceanospirillales</taxon>
        <taxon>Halomonadaceae</taxon>
        <taxon>Halomonas</taxon>
    </lineage>
</organism>
<dbReference type="RefSeq" id="WP_346063111.1">
    <property type="nucleotide sequence ID" value="NZ_BAAADR010000014.1"/>
</dbReference>
<feature type="transmembrane region" description="Helical" evidence="1">
    <location>
        <begin position="154"/>
        <end position="175"/>
    </location>
</feature>
<comment type="caution">
    <text evidence="2">The sequence shown here is derived from an EMBL/GenBank/DDBJ whole genome shotgun (WGS) entry which is preliminary data.</text>
</comment>
<proteinExistence type="predicted"/>